<keyword evidence="3" id="KW-1185">Reference proteome</keyword>
<dbReference type="EMBL" id="BPLQ01009920">
    <property type="protein sequence ID" value="GIY47389.1"/>
    <property type="molecule type" value="Genomic_DNA"/>
</dbReference>
<evidence type="ECO:0000313" key="2">
    <source>
        <dbReference type="EMBL" id="GIY47389.1"/>
    </source>
</evidence>
<dbReference type="AlphaFoldDB" id="A0AAV4TMU8"/>
<feature type="region of interest" description="Disordered" evidence="1">
    <location>
        <begin position="47"/>
        <end position="99"/>
    </location>
</feature>
<dbReference type="Proteomes" id="UP001054837">
    <property type="component" value="Unassembled WGS sequence"/>
</dbReference>
<organism evidence="2 3">
    <name type="scientific">Caerostris darwini</name>
    <dbReference type="NCBI Taxonomy" id="1538125"/>
    <lineage>
        <taxon>Eukaryota</taxon>
        <taxon>Metazoa</taxon>
        <taxon>Ecdysozoa</taxon>
        <taxon>Arthropoda</taxon>
        <taxon>Chelicerata</taxon>
        <taxon>Arachnida</taxon>
        <taxon>Araneae</taxon>
        <taxon>Araneomorphae</taxon>
        <taxon>Entelegynae</taxon>
        <taxon>Araneoidea</taxon>
        <taxon>Araneidae</taxon>
        <taxon>Caerostris</taxon>
    </lineage>
</organism>
<evidence type="ECO:0000313" key="3">
    <source>
        <dbReference type="Proteomes" id="UP001054837"/>
    </source>
</evidence>
<accession>A0AAV4TMU8</accession>
<sequence>MNTYLAYAKSGTAAISNPDKKFSHVEEHLLQYSVPCLVSRNNWEFDARATGTSDSSPDISTNPGKCKERGTSATEHASPDLVPVPPTTPGQSNVPYFPENTSIPLRVLRPPDDFYCH</sequence>
<feature type="compositionally biased region" description="Polar residues" evidence="1">
    <location>
        <begin position="89"/>
        <end position="99"/>
    </location>
</feature>
<reference evidence="2 3" key="1">
    <citation type="submission" date="2021-06" db="EMBL/GenBank/DDBJ databases">
        <title>Caerostris darwini draft genome.</title>
        <authorList>
            <person name="Kono N."/>
            <person name="Arakawa K."/>
        </authorList>
    </citation>
    <scope>NUCLEOTIDE SEQUENCE [LARGE SCALE GENOMIC DNA]</scope>
</reference>
<evidence type="ECO:0000256" key="1">
    <source>
        <dbReference type="SAM" id="MobiDB-lite"/>
    </source>
</evidence>
<comment type="caution">
    <text evidence="2">The sequence shown here is derived from an EMBL/GenBank/DDBJ whole genome shotgun (WGS) entry which is preliminary data.</text>
</comment>
<name>A0AAV4TMU8_9ARAC</name>
<gene>
    <name evidence="2" type="ORF">CDAR_419251</name>
</gene>
<feature type="compositionally biased region" description="Polar residues" evidence="1">
    <location>
        <begin position="50"/>
        <end position="63"/>
    </location>
</feature>
<proteinExistence type="predicted"/>
<protein>
    <submittedName>
        <fullName evidence="2">Uncharacterized protein</fullName>
    </submittedName>
</protein>